<comment type="caution">
    <text evidence="1">The sequence shown here is derived from an EMBL/GenBank/DDBJ whole genome shotgun (WGS) entry which is preliminary data.</text>
</comment>
<evidence type="ECO:0000313" key="2">
    <source>
        <dbReference type="Proteomes" id="UP000261082"/>
    </source>
</evidence>
<dbReference type="EMBL" id="QVID01000001">
    <property type="protein sequence ID" value="RFN60370.1"/>
    <property type="molecule type" value="Genomic_DNA"/>
</dbReference>
<proteinExistence type="predicted"/>
<accession>A0A3E1QDY7</accession>
<sequence>MAIKRISSFDVVKKSLIVSVLQNKPKIFLYHLLANNIETTFPNKLNFYRFFTSMLKCAYKTSKGKLHLRIENPAWEDEGYKHYCFYDNYHKYSRIDVKIKELNGKLYFDMLPF</sequence>
<evidence type="ECO:0000313" key="1">
    <source>
        <dbReference type="EMBL" id="RFN60370.1"/>
    </source>
</evidence>
<reference evidence="1 2" key="1">
    <citation type="journal article" date="2007" name="Int. J. Syst. Evol. Microbiol.">
        <title>Marixanthomonas ophiurae gen. nov., sp. nov., a marine bacterium of the family Flavobacteriaceae isolated from a deep-sea brittle star.</title>
        <authorList>
            <person name="Romanenko L.A."/>
            <person name="Uchino M."/>
            <person name="Frolova G.M."/>
            <person name="Mikhailov V.V."/>
        </authorList>
    </citation>
    <scope>NUCLEOTIDE SEQUENCE [LARGE SCALE GENOMIC DNA]</scope>
    <source>
        <strain evidence="1 2">KMM 3046</strain>
    </source>
</reference>
<dbReference type="OrthoDB" id="1260731at2"/>
<dbReference type="AlphaFoldDB" id="A0A3E1QDY7"/>
<name>A0A3E1QDY7_9FLAO</name>
<dbReference type="Proteomes" id="UP000261082">
    <property type="component" value="Unassembled WGS sequence"/>
</dbReference>
<dbReference type="RefSeq" id="WP_117159429.1">
    <property type="nucleotide sequence ID" value="NZ_QVID01000001.1"/>
</dbReference>
<organism evidence="1 2">
    <name type="scientific">Marixanthomonas ophiurae</name>
    <dbReference type="NCBI Taxonomy" id="387659"/>
    <lineage>
        <taxon>Bacteria</taxon>
        <taxon>Pseudomonadati</taxon>
        <taxon>Bacteroidota</taxon>
        <taxon>Flavobacteriia</taxon>
        <taxon>Flavobacteriales</taxon>
        <taxon>Flavobacteriaceae</taxon>
        <taxon>Marixanthomonas</taxon>
    </lineage>
</organism>
<keyword evidence="2" id="KW-1185">Reference proteome</keyword>
<gene>
    <name evidence="1" type="ORF">DZ858_10120</name>
</gene>
<protein>
    <submittedName>
        <fullName evidence="1">Uncharacterized protein</fullName>
    </submittedName>
</protein>